<dbReference type="AlphaFoldDB" id="A0AAV6K275"/>
<dbReference type="CDD" id="cd04369">
    <property type="entry name" value="Bromodomain"/>
    <property type="match status" value="1"/>
</dbReference>
<evidence type="ECO:0000256" key="2">
    <source>
        <dbReference type="PROSITE-ProRule" id="PRU00035"/>
    </source>
</evidence>
<evidence type="ECO:0000256" key="1">
    <source>
        <dbReference type="ARBA" id="ARBA00023117"/>
    </source>
</evidence>
<feature type="compositionally biased region" description="Polar residues" evidence="3">
    <location>
        <begin position="568"/>
        <end position="585"/>
    </location>
</feature>
<dbReference type="PROSITE" id="PS50014">
    <property type="entry name" value="BROMODOMAIN_2"/>
    <property type="match status" value="1"/>
</dbReference>
<proteinExistence type="predicted"/>
<dbReference type="EMBL" id="JACTNZ010000006">
    <property type="protein sequence ID" value="KAG5546533.1"/>
    <property type="molecule type" value="Genomic_DNA"/>
</dbReference>
<evidence type="ECO:0000259" key="4">
    <source>
        <dbReference type="PROSITE" id="PS50014"/>
    </source>
</evidence>
<feature type="compositionally biased region" description="Basic and acidic residues" evidence="3">
    <location>
        <begin position="290"/>
        <end position="305"/>
    </location>
</feature>
<dbReference type="InterPro" id="IPR001487">
    <property type="entry name" value="Bromodomain"/>
</dbReference>
<evidence type="ECO:0000313" key="6">
    <source>
        <dbReference type="Proteomes" id="UP000823749"/>
    </source>
</evidence>
<organism evidence="5 6">
    <name type="scientific">Rhododendron griersonianum</name>
    <dbReference type="NCBI Taxonomy" id="479676"/>
    <lineage>
        <taxon>Eukaryota</taxon>
        <taxon>Viridiplantae</taxon>
        <taxon>Streptophyta</taxon>
        <taxon>Embryophyta</taxon>
        <taxon>Tracheophyta</taxon>
        <taxon>Spermatophyta</taxon>
        <taxon>Magnoliopsida</taxon>
        <taxon>eudicotyledons</taxon>
        <taxon>Gunneridae</taxon>
        <taxon>Pentapetalae</taxon>
        <taxon>asterids</taxon>
        <taxon>Ericales</taxon>
        <taxon>Ericaceae</taxon>
        <taxon>Ericoideae</taxon>
        <taxon>Rhodoreae</taxon>
        <taxon>Rhododendron</taxon>
    </lineage>
</organism>
<reference evidence="5 6" key="1">
    <citation type="submission" date="2020-08" db="EMBL/GenBank/DDBJ databases">
        <title>Plant Genome Project.</title>
        <authorList>
            <person name="Zhang R.-G."/>
        </authorList>
    </citation>
    <scope>NUCLEOTIDE SEQUENCE [LARGE SCALE GENOMIC DNA]</scope>
    <source>
        <strain evidence="5">WSP0</strain>
        <tissue evidence="5">Leaf</tissue>
    </source>
</reference>
<evidence type="ECO:0000256" key="3">
    <source>
        <dbReference type="SAM" id="MobiDB-lite"/>
    </source>
</evidence>
<protein>
    <recommendedName>
        <fullName evidence="4">Bromo domain-containing protein</fullName>
    </recommendedName>
</protein>
<dbReference type="SMART" id="SM00297">
    <property type="entry name" value="BROMO"/>
    <property type="match status" value="1"/>
</dbReference>
<feature type="compositionally biased region" description="Polar residues" evidence="3">
    <location>
        <begin position="705"/>
        <end position="723"/>
    </location>
</feature>
<feature type="region of interest" description="Disordered" evidence="3">
    <location>
        <begin position="881"/>
        <end position="934"/>
    </location>
</feature>
<feature type="compositionally biased region" description="Polar residues" evidence="3">
    <location>
        <begin position="657"/>
        <end position="670"/>
    </location>
</feature>
<feature type="compositionally biased region" description="Low complexity" evidence="3">
    <location>
        <begin position="90"/>
        <end position="105"/>
    </location>
</feature>
<feature type="compositionally biased region" description="Polar residues" evidence="3">
    <location>
        <begin position="324"/>
        <end position="345"/>
    </location>
</feature>
<feature type="region of interest" description="Disordered" evidence="3">
    <location>
        <begin position="623"/>
        <end position="674"/>
    </location>
</feature>
<keyword evidence="1 2" id="KW-0103">Bromodomain</keyword>
<feature type="compositionally biased region" description="Polar residues" evidence="3">
    <location>
        <begin position="399"/>
        <end position="410"/>
    </location>
</feature>
<keyword evidence="6" id="KW-1185">Reference proteome</keyword>
<dbReference type="Pfam" id="PF00439">
    <property type="entry name" value="Bromodomain"/>
    <property type="match status" value="1"/>
</dbReference>
<feature type="compositionally biased region" description="Polar residues" evidence="3">
    <location>
        <begin position="781"/>
        <end position="794"/>
    </location>
</feature>
<dbReference type="InterPro" id="IPR036427">
    <property type="entry name" value="Bromodomain-like_sf"/>
</dbReference>
<feature type="region of interest" description="Disordered" evidence="3">
    <location>
        <begin position="290"/>
        <end position="410"/>
    </location>
</feature>
<dbReference type="PRINTS" id="PR00503">
    <property type="entry name" value="BROMODOMAIN"/>
</dbReference>
<feature type="compositionally biased region" description="Polar residues" evidence="3">
    <location>
        <begin position="761"/>
        <end position="774"/>
    </location>
</feature>
<dbReference type="SUPFAM" id="SSF47370">
    <property type="entry name" value="Bromodomain"/>
    <property type="match status" value="1"/>
</dbReference>
<sequence length="934" mass="102027">MGQIVKRKKKGRPSKADLALRAAAAAAAETPEAEERRSLRRRNVRYTFGFDDYVDDDELEDEDAWRREKKLKLLLKLQQQSKEEEGGSGSESAPSRTRPAAASGSSEEDGGNPLKKRKIGGDVRGTPKEPKGADSVPGTPSAPPLGFALPDKKLLELILDKLQKKDIYGVYAEPVDPEELPDYHEVIEHPMDFATVRKKLGNGAYSTLEQFEVGICILGCACVISGFPSERMPVQLVYLGVVVQSDVFLICANAMEYNAPDTIYYKQARSIEELAQKKFQRLRVHAERSEKELKSEDVTRSDSLAKKQIKKPMNRTAQEPVGSDFSSGATLATPGDLQSGSNATQAGGFEKLSKVDGPVEGNTSLTENILDKAEDLSSGRGALSRLGRKPHIHNENRRATYNISNQPESRSESVFTTFDDDMKQLVPVGLNADYSYSRSLARFAATLGPVAWNVASKRIEQGLPPGFKYGRGWVGDYEPLPTPVLMLNNCSPNETALTKDDKSSKSTPLSAQAHPVNVPSLKKGDSSLFGASITKTTVIPTVSTPVREQSVRGANLNGKQPFFCSEGSRGTTTASVNYPQQSPRSRNIEPDKKVIKQAELNCPAPSANRNMDDFVAEKQIPNGDVPASQSTETVSRNGNLSQAIPLKQMENNRKVSSKSLGRNRMVTSPSDGLPNQIVSNAPYFSHGQEQGLSDPVQLMRMLAENSQKQQKSLNNPQVDNKSSLVPLAPSSRSEDSINATAAAARAWMSIGSVGSKAAAENTGTHKNQMHSLNNPAMEPQPQVSHKNQMHSLNNPAMEPQPQVSHKNHMHPLNSYAREPQPQVSQFRGDFPGFGMHFQPPKASYPLQPFMIPPAQMGNEAQNLPMFFPQLVTADLSRFQVQSPRQSLNSPRQQRQKQESVPPDLNLSFQSSGSPGGQSSGVMVDSQQPDLALQL</sequence>
<dbReference type="PANTHER" id="PTHR22881:SF42">
    <property type="entry name" value="DNA-BINDING BROMODOMAIN-CONTAINING PROTEIN"/>
    <property type="match status" value="1"/>
</dbReference>
<feature type="domain" description="Bromo" evidence="4">
    <location>
        <begin position="163"/>
        <end position="265"/>
    </location>
</feature>
<comment type="caution">
    <text evidence="5">The sequence shown here is derived from an EMBL/GenBank/DDBJ whole genome shotgun (WGS) entry which is preliminary data.</text>
</comment>
<feature type="region of interest" description="Disordered" evidence="3">
    <location>
        <begin position="495"/>
        <end position="518"/>
    </location>
</feature>
<feature type="region of interest" description="Disordered" evidence="3">
    <location>
        <begin position="757"/>
        <end position="825"/>
    </location>
</feature>
<feature type="region of interest" description="Disordered" evidence="3">
    <location>
        <begin position="705"/>
        <end position="733"/>
    </location>
</feature>
<dbReference type="PANTHER" id="PTHR22881">
    <property type="entry name" value="BROMODOMAIN CONTAINING PROTEIN"/>
    <property type="match status" value="1"/>
</dbReference>
<feature type="region of interest" description="Disordered" evidence="3">
    <location>
        <begin position="562"/>
        <end position="588"/>
    </location>
</feature>
<feature type="compositionally biased region" description="Polar residues" evidence="3">
    <location>
        <begin position="881"/>
        <end position="892"/>
    </location>
</feature>
<feature type="region of interest" description="Disordered" evidence="3">
    <location>
        <begin position="78"/>
        <end position="145"/>
    </location>
</feature>
<accession>A0AAV6K275</accession>
<name>A0AAV6K275_9ERIC</name>
<feature type="compositionally biased region" description="Basic and acidic residues" evidence="3">
    <location>
        <begin position="119"/>
        <end position="132"/>
    </location>
</feature>
<gene>
    <name evidence="5" type="ORF">RHGRI_018648</name>
</gene>
<feature type="compositionally biased region" description="Polar residues" evidence="3">
    <location>
        <begin position="627"/>
        <end position="642"/>
    </location>
</feature>
<dbReference type="InterPro" id="IPR051831">
    <property type="entry name" value="Bromodomain_contain_prot"/>
</dbReference>
<dbReference type="Proteomes" id="UP000823749">
    <property type="component" value="Chromosome 6"/>
</dbReference>
<evidence type="ECO:0000313" key="5">
    <source>
        <dbReference type="EMBL" id="KAG5546533.1"/>
    </source>
</evidence>
<dbReference type="Gene3D" id="1.20.920.10">
    <property type="entry name" value="Bromodomain-like"/>
    <property type="match status" value="1"/>
</dbReference>